<protein>
    <recommendedName>
        <fullName evidence="3">Phasin family protein</fullName>
    </recommendedName>
</protein>
<dbReference type="RefSeq" id="WP_006167434.1">
    <property type="nucleotide sequence ID" value="NZ_AOIN01000056.1"/>
</dbReference>
<dbReference type="AlphaFoldDB" id="M0ANA6"/>
<accession>M0ANA6</accession>
<name>M0ANA6_9EURY</name>
<evidence type="ECO:0008006" key="3">
    <source>
        <dbReference type="Google" id="ProtNLM"/>
    </source>
</evidence>
<dbReference type="EMBL" id="AOIN01000056">
    <property type="protein sequence ID" value="ELY99816.1"/>
    <property type="molecule type" value="Genomic_DNA"/>
</dbReference>
<sequence>MTQNPFSTVFDAQRTAIKHSQNMAHDAIEAQQASIGAFANAVENSNALVESNAELTKGVIHAYFNALEASVPEDTVEFDDLSELVDEGVDSATDAQLQSLEVAVEALRESETAYDEFTASYSEAVDNSFEAFIEVHEQVAQNMTVAAESVEEATEEFDASP</sequence>
<organism evidence="1 2">
    <name type="scientific">Natrialba chahannaoensis JCM 10990</name>
    <dbReference type="NCBI Taxonomy" id="1227492"/>
    <lineage>
        <taxon>Archaea</taxon>
        <taxon>Methanobacteriati</taxon>
        <taxon>Methanobacteriota</taxon>
        <taxon>Stenosarchaea group</taxon>
        <taxon>Halobacteria</taxon>
        <taxon>Halobacteriales</taxon>
        <taxon>Natrialbaceae</taxon>
        <taxon>Natrialba</taxon>
    </lineage>
</organism>
<keyword evidence="2" id="KW-1185">Reference proteome</keyword>
<proteinExistence type="predicted"/>
<dbReference type="OrthoDB" id="178099at2157"/>
<dbReference type="Proteomes" id="UP000011693">
    <property type="component" value="Unassembled WGS sequence"/>
</dbReference>
<dbReference type="STRING" id="1227492.C482_10032"/>
<dbReference type="PATRIC" id="fig|1227492.4.peg.1974"/>
<evidence type="ECO:0000313" key="1">
    <source>
        <dbReference type="EMBL" id="ELY99816.1"/>
    </source>
</evidence>
<gene>
    <name evidence="1" type="ORF">C482_10032</name>
</gene>
<evidence type="ECO:0000313" key="2">
    <source>
        <dbReference type="Proteomes" id="UP000011693"/>
    </source>
</evidence>
<reference evidence="1 2" key="1">
    <citation type="journal article" date="2014" name="PLoS Genet.">
        <title>Phylogenetically driven sequencing of extremely halophilic archaea reveals strategies for static and dynamic osmo-response.</title>
        <authorList>
            <person name="Becker E.A."/>
            <person name="Seitzer P.M."/>
            <person name="Tritt A."/>
            <person name="Larsen D."/>
            <person name="Krusor M."/>
            <person name="Yao A.I."/>
            <person name="Wu D."/>
            <person name="Madern D."/>
            <person name="Eisen J.A."/>
            <person name="Darling A.E."/>
            <person name="Facciotti M.T."/>
        </authorList>
    </citation>
    <scope>NUCLEOTIDE SEQUENCE [LARGE SCALE GENOMIC DNA]</scope>
    <source>
        <strain evidence="1 2">JCM 10990</strain>
    </source>
</reference>
<comment type="caution">
    <text evidence="1">The sequence shown here is derived from an EMBL/GenBank/DDBJ whole genome shotgun (WGS) entry which is preliminary data.</text>
</comment>